<evidence type="ECO:0000256" key="3">
    <source>
        <dbReference type="ARBA" id="ARBA00022553"/>
    </source>
</evidence>
<evidence type="ECO:0000259" key="10">
    <source>
        <dbReference type="PROSITE" id="PS50109"/>
    </source>
</evidence>
<evidence type="ECO:0000256" key="9">
    <source>
        <dbReference type="SAM" id="Phobius"/>
    </source>
</evidence>
<feature type="transmembrane region" description="Helical" evidence="9">
    <location>
        <begin position="190"/>
        <end position="212"/>
    </location>
</feature>
<dbReference type="KEGG" id="ncb:C0V82_19930"/>
<dbReference type="SUPFAM" id="SSF55874">
    <property type="entry name" value="ATPase domain of HSP90 chaperone/DNA topoisomerase II/histidine kinase"/>
    <property type="match status" value="1"/>
</dbReference>
<dbReference type="InterPro" id="IPR005467">
    <property type="entry name" value="His_kinase_dom"/>
</dbReference>
<feature type="transmembrane region" description="Helical" evidence="9">
    <location>
        <begin position="96"/>
        <end position="118"/>
    </location>
</feature>
<dbReference type="AlphaFoldDB" id="A0A2K9NIK1"/>
<keyword evidence="4" id="KW-0808">Transferase</keyword>
<feature type="domain" description="Histidine kinase" evidence="10">
    <location>
        <begin position="409"/>
        <end position="597"/>
    </location>
</feature>
<organism evidence="11 12">
    <name type="scientific">Niveispirillum cyanobacteriorum</name>
    <dbReference type="NCBI Taxonomy" id="1612173"/>
    <lineage>
        <taxon>Bacteria</taxon>
        <taxon>Pseudomonadati</taxon>
        <taxon>Pseudomonadota</taxon>
        <taxon>Alphaproteobacteria</taxon>
        <taxon>Rhodospirillales</taxon>
        <taxon>Azospirillaceae</taxon>
        <taxon>Niveispirillum</taxon>
    </lineage>
</organism>
<keyword evidence="12" id="KW-1185">Reference proteome</keyword>
<evidence type="ECO:0000256" key="8">
    <source>
        <dbReference type="ARBA" id="ARBA00023012"/>
    </source>
</evidence>
<dbReference type="InterPro" id="IPR031621">
    <property type="entry name" value="HisKA_7TM"/>
</dbReference>
<dbReference type="PROSITE" id="PS50109">
    <property type="entry name" value="HIS_KIN"/>
    <property type="match status" value="1"/>
</dbReference>
<evidence type="ECO:0000256" key="7">
    <source>
        <dbReference type="ARBA" id="ARBA00022840"/>
    </source>
</evidence>
<dbReference type="GO" id="GO:0005524">
    <property type="term" value="F:ATP binding"/>
    <property type="evidence" value="ECO:0007669"/>
    <property type="project" value="UniProtKB-KW"/>
</dbReference>
<feature type="transmembrane region" description="Helical" evidence="9">
    <location>
        <begin position="224"/>
        <end position="246"/>
    </location>
</feature>
<dbReference type="Proteomes" id="UP000234752">
    <property type="component" value="Chromosome eg_2"/>
</dbReference>
<feature type="transmembrane region" description="Helical" evidence="9">
    <location>
        <begin position="252"/>
        <end position="272"/>
    </location>
</feature>
<dbReference type="SMART" id="SM00387">
    <property type="entry name" value="HATPase_c"/>
    <property type="match status" value="1"/>
</dbReference>
<keyword evidence="3" id="KW-0597">Phosphoprotein</keyword>
<keyword evidence="9" id="KW-1133">Transmembrane helix</keyword>
<keyword evidence="9" id="KW-0812">Transmembrane</keyword>
<proteinExistence type="predicted"/>
<evidence type="ECO:0000256" key="5">
    <source>
        <dbReference type="ARBA" id="ARBA00022741"/>
    </source>
</evidence>
<dbReference type="SUPFAM" id="SSF47384">
    <property type="entry name" value="Homodimeric domain of signal transducing histidine kinase"/>
    <property type="match status" value="1"/>
</dbReference>
<evidence type="ECO:0000256" key="1">
    <source>
        <dbReference type="ARBA" id="ARBA00000085"/>
    </source>
</evidence>
<dbReference type="InterPro" id="IPR003594">
    <property type="entry name" value="HATPase_dom"/>
</dbReference>
<gene>
    <name evidence="11" type="ORF">C0V82_19930</name>
</gene>
<reference evidence="11 12" key="1">
    <citation type="submission" date="2017-12" db="EMBL/GenBank/DDBJ databases">
        <title>Genomes of bacteria within cyanobacterial aggregates.</title>
        <authorList>
            <person name="Cai H."/>
        </authorList>
    </citation>
    <scope>NUCLEOTIDE SEQUENCE [LARGE SCALE GENOMIC DNA]</scope>
    <source>
        <strain evidence="11 12">TH16</strain>
    </source>
</reference>
<dbReference type="PRINTS" id="PR00344">
    <property type="entry name" value="BCTRLSENSOR"/>
</dbReference>
<feature type="transmembrane region" description="Helical" evidence="9">
    <location>
        <begin position="164"/>
        <end position="184"/>
    </location>
</feature>
<dbReference type="CDD" id="cd00082">
    <property type="entry name" value="HisKA"/>
    <property type="match status" value="1"/>
</dbReference>
<protein>
    <recommendedName>
        <fullName evidence="2">histidine kinase</fullName>
        <ecNumber evidence="2">2.7.13.3</ecNumber>
    </recommendedName>
</protein>
<dbReference type="OrthoDB" id="8673316at2"/>
<dbReference type="CDD" id="cd00075">
    <property type="entry name" value="HATPase"/>
    <property type="match status" value="1"/>
</dbReference>
<dbReference type="Pfam" id="PF00512">
    <property type="entry name" value="HisKA"/>
    <property type="match status" value="1"/>
</dbReference>
<evidence type="ECO:0000256" key="6">
    <source>
        <dbReference type="ARBA" id="ARBA00022777"/>
    </source>
</evidence>
<dbReference type="Pfam" id="PF02518">
    <property type="entry name" value="HATPase_c"/>
    <property type="match status" value="1"/>
</dbReference>
<dbReference type="EC" id="2.7.13.3" evidence="2"/>
<name>A0A2K9NIK1_9PROT</name>
<keyword evidence="5" id="KW-0547">Nucleotide-binding</keyword>
<dbReference type="InterPro" id="IPR003661">
    <property type="entry name" value="HisK_dim/P_dom"/>
</dbReference>
<dbReference type="EMBL" id="CP025612">
    <property type="protein sequence ID" value="AUN32909.1"/>
    <property type="molecule type" value="Genomic_DNA"/>
</dbReference>
<dbReference type="PANTHER" id="PTHR43065:SF10">
    <property type="entry name" value="PEROXIDE STRESS-ACTIVATED HISTIDINE KINASE MAK3"/>
    <property type="match status" value="1"/>
</dbReference>
<evidence type="ECO:0000256" key="4">
    <source>
        <dbReference type="ARBA" id="ARBA00022679"/>
    </source>
</evidence>
<dbReference type="PANTHER" id="PTHR43065">
    <property type="entry name" value="SENSOR HISTIDINE KINASE"/>
    <property type="match status" value="1"/>
</dbReference>
<dbReference type="GO" id="GO:0000155">
    <property type="term" value="F:phosphorelay sensor kinase activity"/>
    <property type="evidence" value="ECO:0007669"/>
    <property type="project" value="InterPro"/>
</dbReference>
<dbReference type="InterPro" id="IPR036890">
    <property type="entry name" value="HATPase_C_sf"/>
</dbReference>
<dbReference type="InterPro" id="IPR036097">
    <property type="entry name" value="HisK_dim/P_sf"/>
</dbReference>
<sequence length="601" mass="63638">MFYVSALALSALAGIGLALLLLLKAAPVPGARLLALFLAGVAAWSGGQALPPIFGPASDRVVGMLLALSPLPSAVFVHLVLAFVRCGATGPLVRVAYGLAVAATMLGLIVDPGQVVAWRDFRGVFIPSTAGWVVISVCGLLSVAGHLRLFKGWLDLTGLRRRQAAAICCSSLIGLISLTGFAFAPLGIDAFPWPMLGLPLYSVALVYGILRYQLMDVNLWARRMLVWLLLMGLMAAAAALVMALPLAAGTPFAGLETWLLMTAVTFITLAIWKPFRSIADRLVFPGGEVSAVDLGNWREALAGPADWPALLDLASALISGRLGLPVTVRLAEADGSVPALALSRDVQGWRCDLVGWDDAPPGPRHAAGLFAGCLAEAAGRLDRAEALARVERERQREARLAELGQLAATVAHDLRNPLNIITMAATGAPPEVRVEIAEQVGRMEMLVRDVMDYAGTTRLEPSTLSVADAVALALSGLPGLKVETDIDPELAVQADPRRLRQVLVNLLENAAAYGQRLAVVAERVRNGVRIHVCDDGPGVPPDIRDRLFQPFVSRRPGGTGLGLAIVARIMEAHGGTVTLGDRSGWSTCLTLAFPDNMENRV</sequence>
<keyword evidence="7" id="KW-0067">ATP-binding</keyword>
<dbReference type="SMART" id="SM00388">
    <property type="entry name" value="HisKA"/>
    <property type="match status" value="1"/>
</dbReference>
<dbReference type="Gene3D" id="3.30.565.10">
    <property type="entry name" value="Histidine kinase-like ATPase, C-terminal domain"/>
    <property type="match status" value="1"/>
</dbReference>
<dbReference type="Gene3D" id="1.10.287.130">
    <property type="match status" value="1"/>
</dbReference>
<dbReference type="InterPro" id="IPR004358">
    <property type="entry name" value="Sig_transdc_His_kin-like_C"/>
</dbReference>
<feature type="transmembrane region" description="Helical" evidence="9">
    <location>
        <begin position="124"/>
        <end position="143"/>
    </location>
</feature>
<evidence type="ECO:0000313" key="12">
    <source>
        <dbReference type="Proteomes" id="UP000234752"/>
    </source>
</evidence>
<keyword evidence="6 11" id="KW-0418">Kinase</keyword>
<keyword evidence="8" id="KW-0902">Two-component regulatory system</keyword>
<accession>A0A2K9NIK1</accession>
<evidence type="ECO:0000313" key="11">
    <source>
        <dbReference type="EMBL" id="AUN32909.1"/>
    </source>
</evidence>
<evidence type="ECO:0000256" key="2">
    <source>
        <dbReference type="ARBA" id="ARBA00012438"/>
    </source>
</evidence>
<keyword evidence="9" id="KW-0472">Membrane</keyword>
<feature type="transmembrane region" description="Helical" evidence="9">
    <location>
        <begin position="61"/>
        <end position="84"/>
    </location>
</feature>
<comment type="catalytic activity">
    <reaction evidence="1">
        <text>ATP + protein L-histidine = ADP + protein N-phospho-L-histidine.</text>
        <dbReference type="EC" id="2.7.13.3"/>
    </reaction>
</comment>
<dbReference type="Pfam" id="PF16927">
    <property type="entry name" value="HisKA_7TM"/>
    <property type="match status" value="1"/>
</dbReference>